<dbReference type="SUPFAM" id="SSF48695">
    <property type="entry name" value="Multiheme cytochromes"/>
    <property type="match status" value="1"/>
</dbReference>
<feature type="chain" id="PRO_5035209520" description="Tetratricopeptide repeat protein" evidence="4">
    <location>
        <begin position="29"/>
        <end position="711"/>
    </location>
</feature>
<protein>
    <recommendedName>
        <fullName evidence="7">Tetratricopeptide repeat protein</fullName>
    </recommendedName>
</protein>
<proteinExistence type="predicted"/>
<dbReference type="InterPro" id="IPR036280">
    <property type="entry name" value="Multihaem_cyt_sf"/>
</dbReference>
<dbReference type="AlphaFoldDB" id="A0A8J6QT32"/>
<dbReference type="EMBL" id="JACXAF010000003">
    <property type="protein sequence ID" value="MBD1388357.1"/>
    <property type="molecule type" value="Genomic_DNA"/>
</dbReference>
<name>A0A8J6QT32_9GAMM</name>
<evidence type="ECO:0000313" key="5">
    <source>
        <dbReference type="EMBL" id="MBD1388357.1"/>
    </source>
</evidence>
<evidence type="ECO:0000256" key="2">
    <source>
        <dbReference type="ARBA" id="ARBA00022803"/>
    </source>
</evidence>
<dbReference type="InterPro" id="IPR019734">
    <property type="entry name" value="TPR_rpt"/>
</dbReference>
<dbReference type="SMART" id="SM00028">
    <property type="entry name" value="TPR"/>
    <property type="match status" value="3"/>
</dbReference>
<accession>A0A8J6QT32</accession>
<comment type="caution">
    <text evidence="5">The sequence shown here is derived from an EMBL/GenBank/DDBJ whole genome shotgun (WGS) entry which is preliminary data.</text>
</comment>
<evidence type="ECO:0000256" key="3">
    <source>
        <dbReference type="PROSITE-ProRule" id="PRU00339"/>
    </source>
</evidence>
<dbReference type="PANTHER" id="PTHR44943:SF4">
    <property type="entry name" value="TPR REPEAT-CONTAINING PROTEIN MJ0798"/>
    <property type="match status" value="1"/>
</dbReference>
<reference evidence="5" key="1">
    <citation type="submission" date="2020-09" db="EMBL/GenBank/DDBJ databases">
        <title>A novel bacterium of genus Neiella, isolated from South China Sea.</title>
        <authorList>
            <person name="Huang H."/>
            <person name="Mo K."/>
            <person name="Hu Y."/>
        </authorList>
    </citation>
    <scope>NUCLEOTIDE SEQUENCE</scope>
    <source>
        <strain evidence="5">HB171785</strain>
    </source>
</reference>
<feature type="repeat" description="TPR" evidence="3">
    <location>
        <begin position="618"/>
        <end position="651"/>
    </location>
</feature>
<dbReference type="Gene3D" id="1.10.1130.10">
    <property type="entry name" value="Flavocytochrome C3, Chain A"/>
    <property type="match status" value="2"/>
</dbReference>
<dbReference type="InterPro" id="IPR011990">
    <property type="entry name" value="TPR-like_helical_dom_sf"/>
</dbReference>
<dbReference type="PANTHER" id="PTHR44943">
    <property type="entry name" value="CELLULOSE SYNTHASE OPERON PROTEIN C"/>
    <property type="match status" value="1"/>
</dbReference>
<keyword evidence="2 3" id="KW-0802">TPR repeat</keyword>
<evidence type="ECO:0008006" key="7">
    <source>
        <dbReference type="Google" id="ProtNLM"/>
    </source>
</evidence>
<dbReference type="InterPro" id="IPR051685">
    <property type="entry name" value="Ycf3/AcsC/BcsC/TPR_MFPF"/>
</dbReference>
<evidence type="ECO:0000313" key="6">
    <source>
        <dbReference type="Proteomes" id="UP000638014"/>
    </source>
</evidence>
<sequence length="711" mass="80712">MYSFKLTEKLKLALYCLPFVLAATAVEAKDRPRSHSNENCIECHQQENDHWQQSDHYRSMDVATAESVIGDFDNAEFSHFSQHVRFYTRDGNYYAALTEAGETTEYHLQYTFGYRPLQQYLVDTGKGRLQLFPYAWDAHPKEQGGQRWYHNYADEDIKPADRLHWLQPSQNWNGMCADCHSDGLVRGFDHQTDHFNTGWDHINVGCQSCHGEMAEDHAKAEYQKPNSLAASDWHTSKANLQSIDGCYACHSLRSPLTDGYDPTQPFLDQFSPSMLQQPLYYADGQIKEEVYVYGSFQQSKMHQLGVTCFNCHDKHTYKIIDQTNGLCHQCHAESVYETEQHLMHKPGTSGSECVECHMPNTTYMGVDPRRDHSMRVPRPELTVQYDIPNSCNRCHDDKSAEWAVEQVAGHYPNKRPLSDNEKAYIELQHSLSLPLPMHLAIINDATLPELKRASALALLPNTTQVLDDATIKPWVESSLPLIRLATAQVGFLLSQADRNKSYAALLNDQYKAVRVKAAMQMLHKDISKQPALKKAVEELNTANDITRWRGEGGLNASLVHVQLNQMQPAIDALNQAIQVDPYFDGSYVNLADLYRNLGKAGLEKNTYVNGIKTNPNSSLLHYSYGLSLIRNQQKQQALQYLQKAHQLEPDNAQFGYVYLVALDSLGQSQKALELLKQSIGNYRNGQRLAELGMYLSSKLGDEASFNWFAAQ</sequence>
<evidence type="ECO:0000256" key="1">
    <source>
        <dbReference type="ARBA" id="ARBA00022737"/>
    </source>
</evidence>
<keyword evidence="4" id="KW-0732">Signal</keyword>
<dbReference type="RefSeq" id="WP_191143471.1">
    <property type="nucleotide sequence ID" value="NZ_JACXAF010000003.1"/>
</dbReference>
<keyword evidence="1" id="KW-0677">Repeat</keyword>
<dbReference type="SUPFAM" id="SSF48452">
    <property type="entry name" value="TPR-like"/>
    <property type="match status" value="1"/>
</dbReference>
<dbReference type="PROSITE" id="PS50005">
    <property type="entry name" value="TPR"/>
    <property type="match status" value="1"/>
</dbReference>
<organism evidence="5 6">
    <name type="scientific">Neiella litorisoli</name>
    <dbReference type="NCBI Taxonomy" id="2771431"/>
    <lineage>
        <taxon>Bacteria</taxon>
        <taxon>Pseudomonadati</taxon>
        <taxon>Pseudomonadota</taxon>
        <taxon>Gammaproteobacteria</taxon>
        <taxon>Alteromonadales</taxon>
        <taxon>Echinimonadaceae</taxon>
        <taxon>Neiella</taxon>
    </lineage>
</organism>
<dbReference type="Gene3D" id="1.25.40.10">
    <property type="entry name" value="Tetratricopeptide repeat domain"/>
    <property type="match status" value="2"/>
</dbReference>
<gene>
    <name evidence="5" type="ORF">IC617_02855</name>
</gene>
<evidence type="ECO:0000256" key="4">
    <source>
        <dbReference type="SAM" id="SignalP"/>
    </source>
</evidence>
<dbReference type="Proteomes" id="UP000638014">
    <property type="component" value="Unassembled WGS sequence"/>
</dbReference>
<keyword evidence="6" id="KW-1185">Reference proteome</keyword>
<feature type="signal peptide" evidence="4">
    <location>
        <begin position="1"/>
        <end position="28"/>
    </location>
</feature>